<dbReference type="GO" id="GO:0005886">
    <property type="term" value="C:plasma membrane"/>
    <property type="evidence" value="ECO:0007669"/>
    <property type="project" value="TreeGrafter"/>
</dbReference>
<accession>K9EWL3</accession>
<keyword evidence="8 10" id="KW-0472">Membrane</keyword>
<name>K9EWL3_9LACT</name>
<feature type="transmembrane region" description="Helical" evidence="10">
    <location>
        <begin position="367"/>
        <end position="386"/>
    </location>
</feature>
<feature type="transmembrane region" description="Helical" evidence="10">
    <location>
        <begin position="32"/>
        <end position="49"/>
    </location>
</feature>
<evidence type="ECO:0000256" key="2">
    <source>
        <dbReference type="ARBA" id="ARBA00006148"/>
    </source>
</evidence>
<dbReference type="STRING" id="883081.HMPREF9698_00915"/>
<dbReference type="PANTHER" id="PTHR42865">
    <property type="entry name" value="PROTON/GLUTAMATE-ASPARTATE SYMPORTER"/>
    <property type="match status" value="1"/>
</dbReference>
<feature type="transmembrane region" description="Helical" evidence="10">
    <location>
        <begin position="262"/>
        <end position="284"/>
    </location>
</feature>
<dbReference type="Gene3D" id="1.10.3860.10">
    <property type="entry name" value="Sodium:dicarboxylate symporter"/>
    <property type="match status" value="1"/>
</dbReference>
<protein>
    <recommendedName>
        <fullName evidence="3">L-cystine uptake protein TcyP</fullName>
    </recommendedName>
    <alternativeName>
        <fullName evidence="9">Transporter of cystine TcyP</fullName>
    </alternativeName>
</protein>
<sequence>MATVIFLAIFIALLYLLYRLQANHVSYTKRTFIALGLGIVLGGVIQLILGAESGTTETIVDWINIVGNGYVRFLQLVVVPLILVSLIRAFTQVKGSANLGRISVNVLTFLIVTVMIASAIGILTTILFNLDGAEFTQGAAEMERIAEVQESQAEIADLTLPEQIVSFIPANIFEDFANSRPTSIIAVVIFAALTGIAYLGVSRKQPEQGETFERFIETLHAIVMRIVTLVLRMAPFGILALMTDMVATSSINALINMGTFLVASYVAIIAMFLVHGLILALFGLNPITYFKNAREVLTFTFTSRSSAGALPMNIQTQREAMGVDDANANFSSAFGLSIGQNGCAGIYPTMLVAIIAPAVGMDLSNPWTWLTIIVTVAISSFGVAGVGGGATFAALIVFGTLGLPVEIIGLMISIEPVIDMGRTALNVNDSIVAGVISAKREGTLDKEVYDSPDHKLTSEYSL</sequence>
<evidence type="ECO:0000256" key="9">
    <source>
        <dbReference type="ARBA" id="ARBA00031293"/>
    </source>
</evidence>
<evidence type="ECO:0000256" key="10">
    <source>
        <dbReference type="SAM" id="Phobius"/>
    </source>
</evidence>
<gene>
    <name evidence="11" type="ORF">HMPREF9698_00915</name>
</gene>
<keyword evidence="5 10" id="KW-0812">Transmembrane</keyword>
<evidence type="ECO:0000256" key="3">
    <source>
        <dbReference type="ARBA" id="ARBA00022031"/>
    </source>
</evidence>
<keyword evidence="7 10" id="KW-1133">Transmembrane helix</keyword>
<keyword evidence="12" id="KW-1185">Reference proteome</keyword>
<feature type="transmembrane region" description="Helical" evidence="10">
    <location>
        <begin position="392"/>
        <end position="412"/>
    </location>
</feature>
<dbReference type="GO" id="GO:0015293">
    <property type="term" value="F:symporter activity"/>
    <property type="evidence" value="ECO:0007669"/>
    <property type="project" value="InterPro"/>
</dbReference>
<dbReference type="AlphaFoldDB" id="K9EWL3"/>
<keyword evidence="4" id="KW-0813">Transport</keyword>
<dbReference type="HOGENOM" id="CLU_019375_0_1_9"/>
<feature type="transmembrane region" description="Helical" evidence="10">
    <location>
        <begin position="5"/>
        <end position="20"/>
    </location>
</feature>
<evidence type="ECO:0000256" key="7">
    <source>
        <dbReference type="ARBA" id="ARBA00022989"/>
    </source>
</evidence>
<dbReference type="SUPFAM" id="SSF118215">
    <property type="entry name" value="Proton glutamate symport protein"/>
    <property type="match status" value="1"/>
</dbReference>
<evidence type="ECO:0000313" key="11">
    <source>
        <dbReference type="EMBL" id="EKU93620.1"/>
    </source>
</evidence>
<dbReference type="PATRIC" id="fig|883081.3.peg.912"/>
<dbReference type="OrthoDB" id="7778689at2"/>
<dbReference type="GO" id="GO:0015184">
    <property type="term" value="F:L-cystine transmembrane transporter activity"/>
    <property type="evidence" value="ECO:0007669"/>
    <property type="project" value="TreeGrafter"/>
</dbReference>
<dbReference type="InterPro" id="IPR036458">
    <property type="entry name" value="Na:dicarbo_symporter_sf"/>
</dbReference>
<dbReference type="RefSeq" id="WP_003777833.1">
    <property type="nucleotide sequence ID" value="NZ_JH992958.1"/>
</dbReference>
<evidence type="ECO:0000256" key="6">
    <source>
        <dbReference type="ARBA" id="ARBA00022970"/>
    </source>
</evidence>
<reference evidence="11 12" key="1">
    <citation type="submission" date="2012-09" db="EMBL/GenBank/DDBJ databases">
        <title>The Genome Sequence of Alloiococcus otitis ATCC 51267.</title>
        <authorList>
            <consortium name="The Broad Institute Genome Sequencing Platform"/>
            <person name="Earl A."/>
            <person name="Ward D."/>
            <person name="Feldgarden M."/>
            <person name="Gevers D."/>
            <person name="Huys G."/>
            <person name="Walker B."/>
            <person name="Young S.K."/>
            <person name="Zeng Q."/>
            <person name="Gargeya S."/>
            <person name="Fitzgerald M."/>
            <person name="Haas B."/>
            <person name="Abouelleil A."/>
            <person name="Alvarado L."/>
            <person name="Arachchi H.M."/>
            <person name="Berlin A.M."/>
            <person name="Chapman S.B."/>
            <person name="Goldberg J."/>
            <person name="Griggs A."/>
            <person name="Gujja S."/>
            <person name="Hansen M."/>
            <person name="Howarth C."/>
            <person name="Imamovic A."/>
            <person name="Larimer J."/>
            <person name="McCowen C."/>
            <person name="Montmayeur A."/>
            <person name="Murphy C."/>
            <person name="Neiman D."/>
            <person name="Pearson M."/>
            <person name="Priest M."/>
            <person name="Roberts A."/>
            <person name="Saif S."/>
            <person name="Shea T."/>
            <person name="Sisk P."/>
            <person name="Sykes S."/>
            <person name="Wortman J."/>
            <person name="Nusbaum C."/>
            <person name="Birren B."/>
        </authorList>
    </citation>
    <scope>NUCLEOTIDE SEQUENCE [LARGE SCALE GENOMIC DNA]</scope>
    <source>
        <strain evidence="11 12">ATCC 51267</strain>
    </source>
</reference>
<evidence type="ECO:0000256" key="5">
    <source>
        <dbReference type="ARBA" id="ARBA00022692"/>
    </source>
</evidence>
<evidence type="ECO:0000256" key="1">
    <source>
        <dbReference type="ARBA" id="ARBA00004141"/>
    </source>
</evidence>
<feature type="transmembrane region" description="Helical" evidence="10">
    <location>
        <begin position="102"/>
        <end position="128"/>
    </location>
</feature>
<comment type="subcellular location">
    <subcellularLocation>
        <location evidence="1">Membrane</location>
        <topology evidence="1">Multi-pass membrane protein</topology>
    </subcellularLocation>
</comment>
<organism evidence="11 12">
    <name type="scientific">Alloiococcus otitis ATCC 51267</name>
    <dbReference type="NCBI Taxonomy" id="883081"/>
    <lineage>
        <taxon>Bacteria</taxon>
        <taxon>Bacillati</taxon>
        <taxon>Bacillota</taxon>
        <taxon>Bacilli</taxon>
        <taxon>Lactobacillales</taxon>
        <taxon>Carnobacteriaceae</taxon>
        <taxon>Alloiococcus</taxon>
    </lineage>
</organism>
<proteinExistence type="inferred from homology"/>
<dbReference type="Proteomes" id="UP000009875">
    <property type="component" value="Unassembled WGS sequence"/>
</dbReference>
<keyword evidence="6" id="KW-0029">Amino-acid transport</keyword>
<feature type="transmembrane region" description="Helical" evidence="10">
    <location>
        <begin position="222"/>
        <end position="242"/>
    </location>
</feature>
<dbReference type="Pfam" id="PF00375">
    <property type="entry name" value="SDF"/>
    <property type="match status" value="1"/>
</dbReference>
<dbReference type="PANTHER" id="PTHR42865:SF5">
    <property type="entry name" value="L-CYSTINE TRANSPORTER TCYP"/>
    <property type="match status" value="1"/>
</dbReference>
<evidence type="ECO:0000256" key="4">
    <source>
        <dbReference type="ARBA" id="ARBA00022448"/>
    </source>
</evidence>
<dbReference type="PRINTS" id="PR00173">
    <property type="entry name" value="EDTRNSPORT"/>
</dbReference>
<evidence type="ECO:0000313" key="12">
    <source>
        <dbReference type="Proteomes" id="UP000009875"/>
    </source>
</evidence>
<dbReference type="EMBL" id="AGXA01000018">
    <property type="protein sequence ID" value="EKU93620.1"/>
    <property type="molecule type" value="Genomic_DNA"/>
</dbReference>
<dbReference type="InterPro" id="IPR001991">
    <property type="entry name" value="Na-dicarboxylate_symporter"/>
</dbReference>
<feature type="transmembrane region" description="Helical" evidence="10">
    <location>
        <begin position="69"/>
        <end position="90"/>
    </location>
</feature>
<evidence type="ECO:0000256" key="8">
    <source>
        <dbReference type="ARBA" id="ARBA00023136"/>
    </source>
</evidence>
<comment type="caution">
    <text evidence="11">The sequence shown here is derived from an EMBL/GenBank/DDBJ whole genome shotgun (WGS) entry which is preliminary data.</text>
</comment>
<feature type="transmembrane region" description="Helical" evidence="10">
    <location>
        <begin position="183"/>
        <end position="201"/>
    </location>
</feature>
<comment type="similarity">
    <text evidence="2">Belongs to the dicarboxylate/amino acid:cation symporter (DAACS) (TC 2.A.23) family.</text>
</comment>
<dbReference type="eggNOG" id="COG1823">
    <property type="taxonomic scope" value="Bacteria"/>
</dbReference>